<feature type="region of interest" description="Disordered" evidence="1">
    <location>
        <begin position="136"/>
        <end position="292"/>
    </location>
</feature>
<dbReference type="EMBL" id="JAHRIP010090253">
    <property type="protein sequence ID" value="MEQ2316789.1"/>
    <property type="molecule type" value="Genomic_DNA"/>
</dbReference>
<comment type="caution">
    <text evidence="2">The sequence shown here is derived from an EMBL/GenBank/DDBJ whole genome shotgun (WGS) entry which is preliminary data.</text>
</comment>
<organism evidence="2 3">
    <name type="scientific">Ameca splendens</name>
    <dbReference type="NCBI Taxonomy" id="208324"/>
    <lineage>
        <taxon>Eukaryota</taxon>
        <taxon>Metazoa</taxon>
        <taxon>Chordata</taxon>
        <taxon>Craniata</taxon>
        <taxon>Vertebrata</taxon>
        <taxon>Euteleostomi</taxon>
        <taxon>Actinopterygii</taxon>
        <taxon>Neopterygii</taxon>
        <taxon>Teleostei</taxon>
        <taxon>Neoteleostei</taxon>
        <taxon>Acanthomorphata</taxon>
        <taxon>Ovalentaria</taxon>
        <taxon>Atherinomorphae</taxon>
        <taxon>Cyprinodontiformes</taxon>
        <taxon>Goodeidae</taxon>
        <taxon>Ameca</taxon>
    </lineage>
</organism>
<evidence type="ECO:0000313" key="2">
    <source>
        <dbReference type="EMBL" id="MEQ2316789.1"/>
    </source>
</evidence>
<keyword evidence="3" id="KW-1185">Reference proteome</keyword>
<dbReference type="Proteomes" id="UP001469553">
    <property type="component" value="Unassembled WGS sequence"/>
</dbReference>
<evidence type="ECO:0000313" key="3">
    <source>
        <dbReference type="Proteomes" id="UP001469553"/>
    </source>
</evidence>
<gene>
    <name evidence="2" type="ORF">AMECASPLE_036132</name>
</gene>
<feature type="compositionally biased region" description="Low complexity" evidence="1">
    <location>
        <begin position="136"/>
        <end position="289"/>
    </location>
</feature>
<evidence type="ECO:0000256" key="1">
    <source>
        <dbReference type="SAM" id="MobiDB-lite"/>
    </source>
</evidence>
<feature type="non-terminal residue" evidence="2">
    <location>
        <position position="428"/>
    </location>
</feature>
<sequence length="428" mass="45593">MGIRSDTGQSNRPPVITTPHILRVTSNCPRSFSMKPIDPDGDHVSCRVPTSSSTYECGICGLPHGFSFDQNSCSLTYNGTYQTGYYPVELVMEDFPKKVITLSYSDGSYTSKLPQTLTRLKRQAITSSDILTTTASSTTTAAPAPTTTTPQTTTAAPAPTTTTPQTTTAAPTTTTPQTTTAAPAPTTTTPRITTAAPTTTTPQTTTAAPAPTTTTPRTTTAAPTTTTPQTTTAAPTTTTPRTTVAAPTTTTPQTTAAAPATTTPQTTVAAPTTTTPRTTSAALTTTPPTSKVPFYRPTIRPLSVLPLRFTVLVDSHHAPSCLDGDYFPIFLAPTPANRVNLPAYVNHTLEIKVSSKAQYATIQDLIVTGPQGISKENVSTDTFIIKWTPTEEELDDHFLICFVSEARDEFYRIYHSELRCVTVDVGHH</sequence>
<proteinExistence type="predicted"/>
<name>A0ABV1AF47_9TELE</name>
<protein>
    <submittedName>
        <fullName evidence="2">Uncharacterized protein</fullName>
    </submittedName>
</protein>
<accession>A0ABV1AF47</accession>
<reference evidence="2 3" key="1">
    <citation type="submission" date="2021-06" db="EMBL/GenBank/DDBJ databases">
        <authorList>
            <person name="Palmer J.M."/>
        </authorList>
    </citation>
    <scope>NUCLEOTIDE SEQUENCE [LARGE SCALE GENOMIC DNA]</scope>
    <source>
        <strain evidence="2 3">AS_MEX2019</strain>
        <tissue evidence="2">Muscle</tissue>
    </source>
</reference>